<feature type="signal peptide" evidence="3">
    <location>
        <begin position="1"/>
        <end position="23"/>
    </location>
</feature>
<evidence type="ECO:0000256" key="2">
    <source>
        <dbReference type="SAM" id="MobiDB-lite"/>
    </source>
</evidence>
<dbReference type="PANTHER" id="PTHR36504:SF1">
    <property type="entry name" value="LIPOPOLYSACCHARIDE EXPORT SYSTEM PROTEIN LPTA"/>
    <property type="match status" value="1"/>
</dbReference>
<dbReference type="InterPro" id="IPR052037">
    <property type="entry name" value="LPS_export_LptA"/>
</dbReference>
<sequence length="594" mass="67701">MKTLNFTYFLLFISFLTAFSLDAQEKKKIQIEYSGFLTFDEVNFPGAKILTRDESQQVHIIHENTNMWCDKAYFYGQDNFIEAYGNVRMIDSDTITMSSKYIEYSGLTKLAFASGNVELKDPSSTITSDTLHFDRERQQAYYRNGGTVVKDTSGTITSKIGRYYMPIKKYQFVEDVVLVNPDATIKSNFFDFYSDTGHAYLFGPSTITTEESETYCEKGFYDTKTKIGYAMKNAKINYDNRIIEGDSLYFDNTKSFASATNNIKVTDTLNNSVAKGHYAELYKVKDSLFITKRALAITVQEKDSIYIHADTLLVTGKPEKRITRAYRNMKLFKSDMSAKADSVHVNQATGLTQLINIAKLGTGAQFSAKRKPILWNEENQMTGDTIHMISNTVSEKLDSLVVFNNAFLISKDSLGTGYNQISGQRLIGLFNDQNQLDQVNIIKNAESIFYARDEEGELNAIDRAQSGYIEIYFEEGEIVEFKRLNQVDGKAYPESKFPEKDKILKGFDWRDDERPKSVEDLFKDDPPLVLPKIKGMDDYVPQEDFFNNNLLERVDDASKQENKKNSNNQPAKASRNIPQHIKDQSSPSDTLKVK</sequence>
<dbReference type="Pfam" id="PF13100">
    <property type="entry name" value="OstA_2"/>
    <property type="match status" value="1"/>
</dbReference>
<feature type="region of interest" description="Disordered" evidence="2">
    <location>
        <begin position="552"/>
        <end position="594"/>
    </location>
</feature>
<organism evidence="5 6">
    <name type="scientific">Mariniflexile ostreae</name>
    <dbReference type="NCBI Taxonomy" id="1520892"/>
    <lineage>
        <taxon>Bacteria</taxon>
        <taxon>Pseudomonadati</taxon>
        <taxon>Bacteroidota</taxon>
        <taxon>Flavobacteriia</taxon>
        <taxon>Flavobacteriales</taxon>
        <taxon>Flavobacteriaceae</taxon>
        <taxon>Mariniflexile</taxon>
    </lineage>
</organism>
<keyword evidence="6" id="KW-1185">Reference proteome</keyword>
<gene>
    <name evidence="5" type="ORF">ACFFU9_02865</name>
</gene>
<comment type="caution">
    <text evidence="5">The sequence shown here is derived from an EMBL/GenBank/DDBJ whole genome shotgun (WGS) entry which is preliminary data.</text>
</comment>
<feature type="compositionally biased region" description="Polar residues" evidence="2">
    <location>
        <begin position="584"/>
        <end position="594"/>
    </location>
</feature>
<feature type="chain" id="PRO_5045768910" evidence="3">
    <location>
        <begin position="24"/>
        <end position="594"/>
    </location>
</feature>
<accession>A0ABV5F895</accession>
<evidence type="ECO:0000259" key="4">
    <source>
        <dbReference type="Pfam" id="PF13100"/>
    </source>
</evidence>
<keyword evidence="1 3" id="KW-0732">Signal</keyword>
<evidence type="ECO:0000256" key="3">
    <source>
        <dbReference type="SAM" id="SignalP"/>
    </source>
</evidence>
<dbReference type="InterPro" id="IPR005653">
    <property type="entry name" value="OstA-like_N"/>
</dbReference>
<name>A0ABV5F895_9FLAO</name>
<dbReference type="Proteomes" id="UP001589585">
    <property type="component" value="Unassembled WGS sequence"/>
</dbReference>
<reference evidence="5 6" key="1">
    <citation type="submission" date="2024-09" db="EMBL/GenBank/DDBJ databases">
        <authorList>
            <person name="Sun Q."/>
            <person name="Mori K."/>
        </authorList>
    </citation>
    <scope>NUCLEOTIDE SEQUENCE [LARGE SCALE GENOMIC DNA]</scope>
    <source>
        <strain evidence="5 6">CECT 8622</strain>
    </source>
</reference>
<feature type="compositionally biased region" description="Basic and acidic residues" evidence="2">
    <location>
        <begin position="552"/>
        <end position="564"/>
    </location>
</feature>
<protein>
    <submittedName>
        <fullName evidence="5">OstA-like protein</fullName>
    </submittedName>
</protein>
<dbReference type="EMBL" id="JBHMFC010000009">
    <property type="protein sequence ID" value="MFB9055672.1"/>
    <property type="molecule type" value="Genomic_DNA"/>
</dbReference>
<proteinExistence type="predicted"/>
<dbReference type="RefSeq" id="WP_379859863.1">
    <property type="nucleotide sequence ID" value="NZ_JBHMFC010000009.1"/>
</dbReference>
<evidence type="ECO:0000313" key="6">
    <source>
        <dbReference type="Proteomes" id="UP001589585"/>
    </source>
</evidence>
<feature type="domain" description="Organic solvent tolerance-like N-terminal" evidence="4">
    <location>
        <begin position="26"/>
        <end position="187"/>
    </location>
</feature>
<evidence type="ECO:0000313" key="5">
    <source>
        <dbReference type="EMBL" id="MFB9055672.1"/>
    </source>
</evidence>
<dbReference type="PANTHER" id="PTHR36504">
    <property type="entry name" value="LIPOPOLYSACCHARIDE EXPORT SYSTEM PROTEIN LPTA"/>
    <property type="match status" value="1"/>
</dbReference>
<evidence type="ECO:0000256" key="1">
    <source>
        <dbReference type="ARBA" id="ARBA00022729"/>
    </source>
</evidence>
<dbReference type="Gene3D" id="2.60.450.10">
    <property type="entry name" value="Lipopolysaccharide (LPS) transport protein A like domain"/>
    <property type="match status" value="2"/>
</dbReference>